<dbReference type="Proteomes" id="UP000821853">
    <property type="component" value="Unassembled WGS sequence"/>
</dbReference>
<comment type="caution">
    <text evidence="2">The sequence shown here is derived from an EMBL/GenBank/DDBJ whole genome shotgun (WGS) entry which is preliminary data.</text>
</comment>
<dbReference type="InterPro" id="IPR029526">
    <property type="entry name" value="PGBD"/>
</dbReference>
<dbReference type="AlphaFoldDB" id="A0A9J6GSR9"/>
<sequence>MDEKSMKKMGQETHGSLVTSCRHKSFTADKWFHNRSVTMLSNCCSLDPAVAVTRWDKKVKDHISLDCPATTQMYNSSMGGADLLDKMYFSYRFALRSKRWYMYLFWHIIKIVGVNAMVSSQGNSAAAKGSRQLGAVPQATRRETLGRAAPPPAKKLCQFPVTRVEHIFKFQQGSCITSLRNKFENIRKETENCSAEMIAMWQEHTHPKRQASSDADQPSKKLCRLAMIFFCC</sequence>
<proteinExistence type="predicted"/>
<feature type="domain" description="PiggyBac transposable element-derived protein" evidence="1">
    <location>
        <begin position="13"/>
        <end position="117"/>
    </location>
</feature>
<gene>
    <name evidence="2" type="ORF">HPB48_019419</name>
</gene>
<accession>A0A9J6GSR9</accession>
<dbReference type="OrthoDB" id="6436761at2759"/>
<evidence type="ECO:0000313" key="3">
    <source>
        <dbReference type="Proteomes" id="UP000821853"/>
    </source>
</evidence>
<evidence type="ECO:0000259" key="1">
    <source>
        <dbReference type="Pfam" id="PF13843"/>
    </source>
</evidence>
<evidence type="ECO:0000313" key="2">
    <source>
        <dbReference type="EMBL" id="KAH9378187.1"/>
    </source>
</evidence>
<dbReference type="EMBL" id="JABSTR010000008">
    <property type="protein sequence ID" value="KAH9378187.1"/>
    <property type="molecule type" value="Genomic_DNA"/>
</dbReference>
<reference evidence="2 3" key="1">
    <citation type="journal article" date="2020" name="Cell">
        <title>Large-Scale Comparative Analyses of Tick Genomes Elucidate Their Genetic Diversity and Vector Capacities.</title>
        <authorList>
            <consortium name="Tick Genome and Microbiome Consortium (TIGMIC)"/>
            <person name="Jia N."/>
            <person name="Wang J."/>
            <person name="Shi W."/>
            <person name="Du L."/>
            <person name="Sun Y."/>
            <person name="Zhan W."/>
            <person name="Jiang J.F."/>
            <person name="Wang Q."/>
            <person name="Zhang B."/>
            <person name="Ji P."/>
            <person name="Bell-Sakyi L."/>
            <person name="Cui X.M."/>
            <person name="Yuan T.T."/>
            <person name="Jiang B.G."/>
            <person name="Yang W.F."/>
            <person name="Lam T.T."/>
            <person name="Chang Q.C."/>
            <person name="Ding S.J."/>
            <person name="Wang X.J."/>
            <person name="Zhu J.G."/>
            <person name="Ruan X.D."/>
            <person name="Zhao L."/>
            <person name="Wei J.T."/>
            <person name="Ye R.Z."/>
            <person name="Que T.C."/>
            <person name="Du C.H."/>
            <person name="Zhou Y.H."/>
            <person name="Cheng J.X."/>
            <person name="Dai P.F."/>
            <person name="Guo W.B."/>
            <person name="Han X.H."/>
            <person name="Huang E.J."/>
            <person name="Li L.F."/>
            <person name="Wei W."/>
            <person name="Gao Y.C."/>
            <person name="Liu J.Z."/>
            <person name="Shao H.Z."/>
            <person name="Wang X."/>
            <person name="Wang C.C."/>
            <person name="Yang T.C."/>
            <person name="Huo Q.B."/>
            <person name="Li W."/>
            <person name="Chen H.Y."/>
            <person name="Chen S.E."/>
            <person name="Zhou L.G."/>
            <person name="Ni X.B."/>
            <person name="Tian J.H."/>
            <person name="Sheng Y."/>
            <person name="Liu T."/>
            <person name="Pan Y.S."/>
            <person name="Xia L.Y."/>
            <person name="Li J."/>
            <person name="Zhao F."/>
            <person name="Cao W.C."/>
        </authorList>
    </citation>
    <scope>NUCLEOTIDE SEQUENCE [LARGE SCALE GENOMIC DNA]</scope>
    <source>
        <strain evidence="2">HaeL-2018</strain>
    </source>
</reference>
<protein>
    <recommendedName>
        <fullName evidence="1">PiggyBac transposable element-derived protein domain-containing protein</fullName>
    </recommendedName>
</protein>
<dbReference type="Pfam" id="PF13843">
    <property type="entry name" value="DDE_Tnp_1_7"/>
    <property type="match status" value="1"/>
</dbReference>
<name>A0A9J6GSR9_HAELO</name>
<dbReference type="PANTHER" id="PTHR47272">
    <property type="entry name" value="DDE_TNP_1_7 DOMAIN-CONTAINING PROTEIN"/>
    <property type="match status" value="1"/>
</dbReference>
<keyword evidence="3" id="KW-1185">Reference proteome</keyword>
<organism evidence="2 3">
    <name type="scientific">Haemaphysalis longicornis</name>
    <name type="common">Bush tick</name>
    <dbReference type="NCBI Taxonomy" id="44386"/>
    <lineage>
        <taxon>Eukaryota</taxon>
        <taxon>Metazoa</taxon>
        <taxon>Ecdysozoa</taxon>
        <taxon>Arthropoda</taxon>
        <taxon>Chelicerata</taxon>
        <taxon>Arachnida</taxon>
        <taxon>Acari</taxon>
        <taxon>Parasitiformes</taxon>
        <taxon>Ixodida</taxon>
        <taxon>Ixodoidea</taxon>
        <taxon>Ixodidae</taxon>
        <taxon>Haemaphysalinae</taxon>
        <taxon>Haemaphysalis</taxon>
    </lineage>
</organism>
<dbReference type="VEuPathDB" id="VectorBase:HLOH_060039"/>